<reference evidence="2" key="1">
    <citation type="submission" date="2016-09" db="EMBL/GenBank/DDBJ databases">
        <title>Complete Genome Sequence of Brevibacterium aurantiacum SMQ-1335.</title>
        <authorList>
            <person name="de Melo A.G."/>
            <person name="Labrie S.J."/>
            <person name="Dumaresq J."/>
            <person name="Roberts R.J."/>
            <person name="Tremblay D.M."/>
            <person name="Moineau S."/>
        </authorList>
    </citation>
    <scope>NUCLEOTIDE SEQUENCE</scope>
    <source>
        <strain evidence="2">SMQ-1335</strain>
    </source>
</reference>
<reference evidence="9" key="2">
    <citation type="submission" date="2016-09" db="EMBL/GenBank/DDBJ databases">
        <title>Complete Genome Sequence of Brevibacterium linens SMQ-1335.</title>
        <authorList>
            <person name="de Melo A.G."/>
            <person name="Labrie S.J."/>
            <person name="Dumaresq J."/>
            <person name="Roberts R.J."/>
            <person name="Tremblay D.M."/>
            <person name="Moineau S."/>
        </authorList>
    </citation>
    <scope>NUCLEOTIDE SEQUENCE [LARGE SCALE GENOMIC DNA]</scope>
    <source>
        <strain evidence="9">SMQ-1335</strain>
    </source>
</reference>
<dbReference type="KEGG" id="blin:BLSMQ_3715"/>
<reference evidence="10" key="3">
    <citation type="submission" date="2017-03" db="EMBL/GenBank/DDBJ databases">
        <authorList>
            <person name="Monnet C."/>
        </authorList>
    </citation>
    <scope>NUCLEOTIDE SEQUENCE [LARGE SCALE GENOMIC DNA]</scope>
    <source>
        <strain evidence="10">ATCC 9175</strain>
    </source>
</reference>
<evidence type="ECO:0000313" key="12">
    <source>
        <dbReference type="Proteomes" id="UP000283000"/>
    </source>
</evidence>
<dbReference type="GO" id="GO:0003677">
    <property type="term" value="F:DNA binding"/>
    <property type="evidence" value="ECO:0007669"/>
    <property type="project" value="InterPro"/>
</dbReference>
<name>A0A1D7VZD6_BREAU</name>
<dbReference type="OrthoDB" id="3722616at2"/>
<evidence type="ECO:0000259" key="1">
    <source>
        <dbReference type="Pfam" id="PF01609"/>
    </source>
</evidence>
<accession>A0A2H1K5J9</accession>
<evidence type="ECO:0000313" key="5">
    <source>
        <dbReference type="EMBL" id="AZT93492.1"/>
    </source>
</evidence>
<dbReference type="EMBL" id="CP025330">
    <property type="protein sequence ID" value="AZT91985.1"/>
    <property type="molecule type" value="Genomic_DNA"/>
</dbReference>
<dbReference type="SUPFAM" id="SSF53098">
    <property type="entry name" value="Ribonuclease H-like"/>
    <property type="match status" value="1"/>
</dbReference>
<dbReference type="KEGG" id="blin:BLSMQ_0495"/>
<dbReference type="PANTHER" id="PTHR34614">
    <property type="match status" value="1"/>
</dbReference>
<proteinExistence type="predicted"/>
<dbReference type="EMBL" id="CP017150">
    <property type="protein sequence ID" value="AOP52209.1"/>
    <property type="molecule type" value="Genomic_DNA"/>
</dbReference>
<gene>
    <name evidence="8" type="ORF">BAUR9175_03135</name>
    <name evidence="2" type="ORF">BLSMQ_0495</name>
    <name evidence="3" type="ORF">BLSMQ_3715</name>
    <name evidence="4" type="ORF">CXR23_01505</name>
    <name evidence="5" type="ORF">CXR23_10360</name>
    <name evidence="6" type="ORF">CXR23_19600</name>
    <name evidence="7" type="ORF">CXR27_18825</name>
</gene>
<evidence type="ECO:0000313" key="8">
    <source>
        <dbReference type="EMBL" id="SMX94818.1"/>
    </source>
</evidence>
<dbReference type="NCBIfam" id="NF033559">
    <property type="entry name" value="transpos_IS1634"/>
    <property type="match status" value="1"/>
</dbReference>
<evidence type="ECO:0000313" key="11">
    <source>
        <dbReference type="Proteomes" id="UP000282731"/>
    </source>
</evidence>
<dbReference type="EMBL" id="CP025330">
    <property type="protein sequence ID" value="AZT93492.1"/>
    <property type="molecule type" value="Genomic_DNA"/>
</dbReference>
<evidence type="ECO:0000313" key="4">
    <source>
        <dbReference type="EMBL" id="AZT91985.1"/>
    </source>
</evidence>
<evidence type="ECO:0000313" key="10">
    <source>
        <dbReference type="Proteomes" id="UP000234525"/>
    </source>
</evidence>
<dbReference type="Proteomes" id="UP000282731">
    <property type="component" value="Chromosome"/>
</dbReference>
<evidence type="ECO:0000313" key="9">
    <source>
        <dbReference type="Proteomes" id="UP000094793"/>
    </source>
</evidence>
<keyword evidence="10" id="KW-1185">Reference proteome</keyword>
<dbReference type="EMBL" id="CP017150">
    <property type="protein sequence ID" value="AOP55413.1"/>
    <property type="molecule type" value="Genomic_DNA"/>
</dbReference>
<dbReference type="Proteomes" id="UP000283000">
    <property type="component" value="Chromosome"/>
</dbReference>
<evidence type="ECO:0000313" key="7">
    <source>
        <dbReference type="EMBL" id="AZT98819.1"/>
    </source>
</evidence>
<organism evidence="2 9">
    <name type="scientific">Brevibacterium aurantiacum</name>
    <dbReference type="NCBI Taxonomy" id="273384"/>
    <lineage>
        <taxon>Bacteria</taxon>
        <taxon>Bacillati</taxon>
        <taxon>Actinomycetota</taxon>
        <taxon>Actinomycetes</taxon>
        <taxon>Micrococcales</taxon>
        <taxon>Brevibacteriaceae</taxon>
        <taxon>Brevibacterium</taxon>
    </lineage>
</organism>
<evidence type="ECO:0000313" key="2">
    <source>
        <dbReference type="EMBL" id="AOP52209.1"/>
    </source>
</evidence>
<sequence length="525" mass="58412">MSLRLRKVPTASGATAVQIVTKRHGKLTVIEHLGSAHTPAQLAALEEAGREKINESTGQLALDLDTGGNVSTTSRRRVKGSASRLLIDTIRTAYDRLGFDVVDDEAFFQLVLARLVEPTSKTDSIRVLDELGADAKHRSTFTRCLQRINSDAYRETIAGKCFDYSVATTGISLILYDVTTLYFEAEKEDRLRKVGYSKERRVDPQIVVGLLVDRTGFPLEIGCFEGNKAETFTMIPIVKGFQNRHGVTDMVIVADAGMLSAANLKELDDAGLRFIVGSRQTKAPNDLATFFTWNGTNTDDGQLVDTLTPRATVGLDKNRTLTRAEPVWSPVEHPKAWRAVWQYRRKRAVRDRETLNLQRNRAMRIIDGESKPKAARFVKTKGSTKVFDESSYDKAVGLAGWKGYVTNIEAKVMTAREVVGSYHDLWHVEQSFRMSKTDLRARPIFHRTRDAIEAHLTVVFTALALARFMQEATGLSLKKVITTLRPLREFVGEIDGHELVFPPEVPPNVAELISSVESFGPGPGH</sequence>
<feature type="domain" description="Transposase IS4-like" evidence="1">
    <location>
        <begin position="170"/>
        <end position="464"/>
    </location>
</feature>
<dbReference type="EMBL" id="FXZB01000024">
    <property type="protein sequence ID" value="SMX94818.1"/>
    <property type="molecule type" value="Genomic_DNA"/>
</dbReference>
<evidence type="ECO:0000313" key="3">
    <source>
        <dbReference type="EMBL" id="AOP55413.1"/>
    </source>
</evidence>
<dbReference type="EMBL" id="CP025334">
    <property type="protein sequence ID" value="AZT98819.1"/>
    <property type="molecule type" value="Genomic_DNA"/>
</dbReference>
<dbReference type="EMBL" id="CP025330">
    <property type="protein sequence ID" value="AZT95082.1"/>
    <property type="molecule type" value="Genomic_DNA"/>
</dbReference>
<dbReference type="AlphaFoldDB" id="A0A1D7VZD6"/>
<dbReference type="InterPro" id="IPR002559">
    <property type="entry name" value="Transposase_11"/>
</dbReference>
<reference evidence="11 12" key="5">
    <citation type="submission" date="2017-12" db="EMBL/GenBank/DDBJ databases">
        <authorList>
            <person name="Levesque S."/>
        </authorList>
    </citation>
    <scope>NUCLEOTIDE SEQUENCE [LARGE SCALE GENOMIC DNA]</scope>
    <source>
        <strain evidence="4 12">SMQ-1417</strain>
        <strain evidence="7 11">SMQ-1420</strain>
    </source>
</reference>
<dbReference type="InterPro" id="IPR047654">
    <property type="entry name" value="IS1634_transpos"/>
</dbReference>
<protein>
    <submittedName>
        <fullName evidence="4">IS1634 family transposase</fullName>
    </submittedName>
    <submittedName>
        <fullName evidence="2">Mobile element protein</fullName>
    </submittedName>
    <submittedName>
        <fullName evidence="8">Transposase DDE domain-containing protein</fullName>
    </submittedName>
</protein>
<dbReference type="Pfam" id="PF01609">
    <property type="entry name" value="DDE_Tnp_1"/>
    <property type="match status" value="1"/>
</dbReference>
<reference evidence="8" key="4">
    <citation type="submission" date="2017-03" db="EMBL/GenBank/DDBJ databases">
        <authorList>
            <person name="Afonso C.L."/>
            <person name="Miller P.J."/>
            <person name="Scott M.A."/>
            <person name="Spackman E."/>
            <person name="Goraichik I."/>
            <person name="Dimitrov K.M."/>
            <person name="Suarez D.L."/>
            <person name="Swayne D.E."/>
        </authorList>
    </citation>
    <scope>NUCLEOTIDE SEQUENCE [LARGE SCALE GENOMIC DNA]</scope>
    <source>
        <strain evidence="8">ATCC 9175</strain>
    </source>
</reference>
<accession>A0A1D7VZD6</accession>
<dbReference type="PANTHER" id="PTHR34614:SF2">
    <property type="entry name" value="TRANSPOSASE IS4-LIKE DOMAIN-CONTAINING PROTEIN"/>
    <property type="match status" value="1"/>
</dbReference>
<dbReference type="GO" id="GO:0004803">
    <property type="term" value="F:transposase activity"/>
    <property type="evidence" value="ECO:0007669"/>
    <property type="project" value="InterPro"/>
</dbReference>
<dbReference type="InterPro" id="IPR012337">
    <property type="entry name" value="RNaseH-like_sf"/>
</dbReference>
<dbReference type="PATRIC" id="fig|1703.10.peg.3831"/>
<evidence type="ECO:0000313" key="6">
    <source>
        <dbReference type="EMBL" id="AZT95082.1"/>
    </source>
</evidence>
<reference evidence="11 12" key="6">
    <citation type="submission" date="2019-01" db="EMBL/GenBank/DDBJ databases">
        <title>Comparative genomic analysis of Brevibacterium aurantiacum sheds light on its evolution and its adaptation to smear-ripened cheeses.</title>
        <authorList>
            <person name="Moineau S."/>
        </authorList>
    </citation>
    <scope>NUCLEOTIDE SEQUENCE [LARGE SCALE GENOMIC DNA]</scope>
    <source>
        <strain evidence="4 12">SMQ-1417</strain>
        <strain evidence="7 11">SMQ-1420</strain>
    </source>
</reference>
<dbReference type="RefSeq" id="WP_069599383.1">
    <property type="nucleotide sequence ID" value="NZ_CP017150.1"/>
</dbReference>
<dbReference type="GO" id="GO:0006313">
    <property type="term" value="P:DNA transposition"/>
    <property type="evidence" value="ECO:0007669"/>
    <property type="project" value="InterPro"/>
</dbReference>
<dbReference type="Proteomes" id="UP000094793">
    <property type="component" value="Chromosome"/>
</dbReference>
<dbReference type="Proteomes" id="UP000234525">
    <property type="component" value="Unassembled WGS sequence"/>
</dbReference>